<comment type="similarity">
    <text evidence="8 9">Belongs to the TonB-dependent receptor family.</text>
</comment>
<evidence type="ECO:0000256" key="4">
    <source>
        <dbReference type="ARBA" id="ARBA00022692"/>
    </source>
</evidence>
<accession>A0ABU3LCD3</accession>
<comment type="subcellular location">
    <subcellularLocation>
        <location evidence="1 8">Cell outer membrane</location>
        <topology evidence="1 8">Multi-pass membrane protein</topology>
    </subcellularLocation>
</comment>
<dbReference type="PROSITE" id="PS52016">
    <property type="entry name" value="TONB_DEPENDENT_REC_3"/>
    <property type="match status" value="1"/>
</dbReference>
<feature type="signal peptide" evidence="10">
    <location>
        <begin position="1"/>
        <end position="21"/>
    </location>
</feature>
<reference evidence="13 14" key="1">
    <citation type="submission" date="2023-09" db="EMBL/GenBank/DDBJ databases">
        <title>Novel taxa isolated from Blanes Bay.</title>
        <authorList>
            <person name="Rey-Velasco X."/>
            <person name="Lucena T."/>
        </authorList>
    </citation>
    <scope>NUCLEOTIDE SEQUENCE [LARGE SCALE GENOMIC DNA]</scope>
    <source>
        <strain evidence="13 14">S356</strain>
    </source>
</reference>
<dbReference type="Gene3D" id="2.60.40.1120">
    <property type="entry name" value="Carboxypeptidase-like, regulatory domain"/>
    <property type="match status" value="1"/>
</dbReference>
<dbReference type="InterPro" id="IPR008969">
    <property type="entry name" value="CarboxyPept-like_regulatory"/>
</dbReference>
<keyword evidence="7 8" id="KW-0998">Cell outer membrane</keyword>
<protein>
    <submittedName>
        <fullName evidence="13">TonB-dependent receptor</fullName>
    </submittedName>
</protein>
<dbReference type="Pfam" id="PF07715">
    <property type="entry name" value="Plug"/>
    <property type="match status" value="1"/>
</dbReference>
<dbReference type="InterPro" id="IPR036942">
    <property type="entry name" value="Beta-barrel_TonB_sf"/>
</dbReference>
<keyword evidence="13" id="KW-0675">Receptor</keyword>
<evidence type="ECO:0000256" key="7">
    <source>
        <dbReference type="ARBA" id="ARBA00023237"/>
    </source>
</evidence>
<feature type="domain" description="TonB-dependent receptor-like beta-barrel" evidence="11">
    <location>
        <begin position="421"/>
        <end position="815"/>
    </location>
</feature>
<evidence type="ECO:0000256" key="9">
    <source>
        <dbReference type="RuleBase" id="RU003357"/>
    </source>
</evidence>
<keyword evidence="2 8" id="KW-0813">Transport</keyword>
<organism evidence="13 14">
    <name type="scientific">Asprobacillus argus</name>
    <dbReference type="NCBI Taxonomy" id="3076534"/>
    <lineage>
        <taxon>Bacteria</taxon>
        <taxon>Pseudomonadati</taxon>
        <taxon>Bacteroidota</taxon>
        <taxon>Flavobacteriia</taxon>
        <taxon>Flavobacteriales</taxon>
        <taxon>Flavobacteriaceae</taxon>
        <taxon>Asprobacillus</taxon>
    </lineage>
</organism>
<evidence type="ECO:0000256" key="1">
    <source>
        <dbReference type="ARBA" id="ARBA00004571"/>
    </source>
</evidence>
<feature type="chain" id="PRO_5046746603" evidence="10">
    <location>
        <begin position="22"/>
        <end position="856"/>
    </location>
</feature>
<dbReference type="InterPro" id="IPR039426">
    <property type="entry name" value="TonB-dep_rcpt-like"/>
</dbReference>
<dbReference type="InterPro" id="IPR000531">
    <property type="entry name" value="Beta-barrel_TonB"/>
</dbReference>
<keyword evidence="6 8" id="KW-0472">Membrane</keyword>
<proteinExistence type="inferred from homology"/>
<dbReference type="RefSeq" id="WP_349240630.1">
    <property type="nucleotide sequence ID" value="NZ_JAVTTO010000001.1"/>
</dbReference>
<evidence type="ECO:0000313" key="13">
    <source>
        <dbReference type="EMBL" id="MDT7831385.1"/>
    </source>
</evidence>
<evidence type="ECO:0000256" key="5">
    <source>
        <dbReference type="ARBA" id="ARBA00023077"/>
    </source>
</evidence>
<keyword evidence="10" id="KW-0732">Signal</keyword>
<evidence type="ECO:0000256" key="8">
    <source>
        <dbReference type="PROSITE-ProRule" id="PRU01360"/>
    </source>
</evidence>
<feature type="domain" description="TonB-dependent receptor plug" evidence="12">
    <location>
        <begin position="221"/>
        <end position="300"/>
    </location>
</feature>
<dbReference type="Proteomes" id="UP001257277">
    <property type="component" value="Unassembled WGS sequence"/>
</dbReference>
<evidence type="ECO:0000256" key="2">
    <source>
        <dbReference type="ARBA" id="ARBA00022448"/>
    </source>
</evidence>
<sequence length="856" mass="98199">MNKRVLISFICYICIAGSAYAQKEPQRNRLIKEVFFELEKKHQIKFSYSDNLVANVRVSIKLDGKDLDTVLREIKTQTNFIFQKVSERYIIVLDKDEKSKTAACGYLLDIISQKPLQEASITILSKNTGTTTDRDGYFQLASLAPNDTIKISFIGYLSKLFLAKELIKKPCKQIYLEEFTSVLNEIRITNYLASGITREKDGSIGISPKKLGILPGLTEPDVLQSIQFLPGINSPSETASGIHVRGGTPDQNLILFDGIKMYNSAHFFGMISSFNPYITDKIKVYRSGAGARYGNHISGVVDIETNNFITNKTNGGFGFNLTHVDAFIETKLDDKIGVSFSARRSFTDFINTNTFSKFSDKVFQNTIIDIDRQQSNSDLFSDNNDFHFVDFNSKIIYEPTEKDKITFNQLMTRNKLEHLFKFNDNSYSTKDVLNINNDGFSIKWLRNWSERTSQRTSFYYSKYDLEYLFEAVQDAANRDQSRAKQNQIKDANFQTTFNFKKNDVSHFDIGYEYANSKVFYSFESVDQLFPQNNFALLESNRNITHAIFGEYVYDNKEKQTVQLGIRSNYFSLTKKFFIAPRLYLQFQLAPKFWAKGSLEFKQQNISQLLELSTADFGLENQIWALSNNNNVPVLRSNQTTVGFIFKRDNWTIDLDLYQKKVRGITTVSSGFQTVNNTFSEGTNDIKGIDFLIQKKWNNYSSWISYSYNKGDLTFSNINEGHSFPSNTDVSHNFFWTHNIKAGNYQFSLGWNYRSGVPFTRGTGLDASNQIIYQSINSSRLPAYHRLDFSSTYSFDLNSSKTWKGKIGLSLINVYNKKNVLQRVYSVDFDENGNSFLVTKDIASLGFTPNLVFRVRF</sequence>
<evidence type="ECO:0000313" key="14">
    <source>
        <dbReference type="Proteomes" id="UP001257277"/>
    </source>
</evidence>
<evidence type="ECO:0000256" key="6">
    <source>
        <dbReference type="ARBA" id="ARBA00023136"/>
    </source>
</evidence>
<dbReference type="Gene3D" id="3.55.50.30">
    <property type="match status" value="1"/>
</dbReference>
<keyword evidence="4 8" id="KW-0812">Transmembrane</keyword>
<dbReference type="InterPro" id="IPR012910">
    <property type="entry name" value="Plug_dom"/>
</dbReference>
<comment type="caution">
    <text evidence="13">The sequence shown here is derived from an EMBL/GenBank/DDBJ whole genome shotgun (WGS) entry which is preliminary data.</text>
</comment>
<dbReference type="SUPFAM" id="SSF56935">
    <property type="entry name" value="Porins"/>
    <property type="match status" value="1"/>
</dbReference>
<name>A0ABU3LCD3_9FLAO</name>
<dbReference type="InterPro" id="IPR037066">
    <property type="entry name" value="Plug_dom_sf"/>
</dbReference>
<dbReference type="Gene3D" id="2.40.170.20">
    <property type="entry name" value="TonB-dependent receptor, beta-barrel domain"/>
    <property type="match status" value="1"/>
</dbReference>
<evidence type="ECO:0000259" key="12">
    <source>
        <dbReference type="Pfam" id="PF07715"/>
    </source>
</evidence>
<evidence type="ECO:0000256" key="3">
    <source>
        <dbReference type="ARBA" id="ARBA00022452"/>
    </source>
</evidence>
<dbReference type="Pfam" id="PF13715">
    <property type="entry name" value="CarbopepD_reg_2"/>
    <property type="match status" value="1"/>
</dbReference>
<evidence type="ECO:0000259" key="11">
    <source>
        <dbReference type="Pfam" id="PF00593"/>
    </source>
</evidence>
<dbReference type="Pfam" id="PF00593">
    <property type="entry name" value="TonB_dep_Rec_b-barrel"/>
    <property type="match status" value="1"/>
</dbReference>
<keyword evidence="3 8" id="KW-1134">Transmembrane beta strand</keyword>
<evidence type="ECO:0000256" key="10">
    <source>
        <dbReference type="SAM" id="SignalP"/>
    </source>
</evidence>
<dbReference type="Gene3D" id="2.170.130.10">
    <property type="entry name" value="TonB-dependent receptor, plug domain"/>
    <property type="match status" value="1"/>
</dbReference>
<keyword evidence="14" id="KW-1185">Reference proteome</keyword>
<gene>
    <name evidence="13" type="ORF">RQM59_03280</name>
</gene>
<dbReference type="SUPFAM" id="SSF49464">
    <property type="entry name" value="Carboxypeptidase regulatory domain-like"/>
    <property type="match status" value="1"/>
</dbReference>
<dbReference type="EMBL" id="JAVTTO010000001">
    <property type="protein sequence ID" value="MDT7831385.1"/>
    <property type="molecule type" value="Genomic_DNA"/>
</dbReference>
<keyword evidence="5 9" id="KW-0798">TonB box</keyword>